<dbReference type="EMBL" id="CAJHJT010000023">
    <property type="protein sequence ID" value="CAD7001990.1"/>
    <property type="molecule type" value="Genomic_DNA"/>
</dbReference>
<dbReference type="Pfam" id="PF13359">
    <property type="entry name" value="DDE_Tnp_4"/>
    <property type="match status" value="1"/>
</dbReference>
<keyword evidence="5" id="KW-1185">Reference proteome</keyword>
<accession>A0A811USP7</accession>
<dbReference type="InterPro" id="IPR027806">
    <property type="entry name" value="HARBI1_dom"/>
</dbReference>
<name>A0A811USP7_CERCA</name>
<reference evidence="4" key="1">
    <citation type="submission" date="2020-11" db="EMBL/GenBank/DDBJ databases">
        <authorList>
            <person name="Whitehead M."/>
        </authorList>
    </citation>
    <scope>NUCLEOTIDE SEQUENCE</scope>
    <source>
        <strain evidence="4">EGII</strain>
    </source>
</reference>
<sequence length="112" mass="12917">MTPLPNQPQGSPKFRYNEALCKARNPVERLFGVLKGTWRCLSQQRTLLYDAGFTGRIVNACSVLHNIRLGDQIYELEQEFLENRTNTVNFNHEVPSSTAKRVQDRLIANYFT</sequence>
<evidence type="ECO:0000313" key="5">
    <source>
        <dbReference type="Proteomes" id="UP000606786"/>
    </source>
</evidence>
<dbReference type="AlphaFoldDB" id="A0A811USP7"/>
<dbReference type="GO" id="GO:0046872">
    <property type="term" value="F:metal ion binding"/>
    <property type="evidence" value="ECO:0007669"/>
    <property type="project" value="UniProtKB-KW"/>
</dbReference>
<keyword evidence="2" id="KW-0479">Metal-binding</keyword>
<evidence type="ECO:0000313" key="4">
    <source>
        <dbReference type="EMBL" id="CAD7001990.1"/>
    </source>
</evidence>
<organism evidence="4 5">
    <name type="scientific">Ceratitis capitata</name>
    <name type="common">Mediterranean fruit fly</name>
    <name type="synonym">Tephritis capitata</name>
    <dbReference type="NCBI Taxonomy" id="7213"/>
    <lineage>
        <taxon>Eukaryota</taxon>
        <taxon>Metazoa</taxon>
        <taxon>Ecdysozoa</taxon>
        <taxon>Arthropoda</taxon>
        <taxon>Hexapoda</taxon>
        <taxon>Insecta</taxon>
        <taxon>Pterygota</taxon>
        <taxon>Neoptera</taxon>
        <taxon>Endopterygota</taxon>
        <taxon>Diptera</taxon>
        <taxon>Brachycera</taxon>
        <taxon>Muscomorpha</taxon>
        <taxon>Tephritoidea</taxon>
        <taxon>Tephritidae</taxon>
        <taxon>Ceratitis</taxon>
        <taxon>Ceratitis</taxon>
    </lineage>
</organism>
<comment type="caution">
    <text evidence="4">The sequence shown here is derived from an EMBL/GenBank/DDBJ whole genome shotgun (WGS) entry which is preliminary data.</text>
</comment>
<gene>
    <name evidence="4" type="ORF">CCAP1982_LOCUS10477</name>
</gene>
<feature type="domain" description="DDE Tnp4" evidence="3">
    <location>
        <begin position="14"/>
        <end position="66"/>
    </location>
</feature>
<protein>
    <submittedName>
        <fullName evidence="4">(Mediterranean fruit fly) hypothetical protein</fullName>
    </submittedName>
</protein>
<evidence type="ECO:0000259" key="3">
    <source>
        <dbReference type="Pfam" id="PF13359"/>
    </source>
</evidence>
<comment type="cofactor">
    <cofactor evidence="1">
        <name>a divalent metal cation</name>
        <dbReference type="ChEBI" id="CHEBI:60240"/>
    </cofactor>
</comment>
<dbReference type="Proteomes" id="UP000606786">
    <property type="component" value="Unassembled WGS sequence"/>
</dbReference>
<evidence type="ECO:0000256" key="1">
    <source>
        <dbReference type="ARBA" id="ARBA00001968"/>
    </source>
</evidence>
<dbReference type="OrthoDB" id="8046643at2759"/>
<proteinExistence type="predicted"/>
<evidence type="ECO:0000256" key="2">
    <source>
        <dbReference type="ARBA" id="ARBA00022723"/>
    </source>
</evidence>